<keyword evidence="5 8" id="KW-0812">Transmembrane</keyword>
<dbReference type="EMBL" id="SRJC01000007">
    <property type="protein sequence ID" value="TGB01200.1"/>
    <property type="molecule type" value="Genomic_DNA"/>
</dbReference>
<dbReference type="CDD" id="cd06550">
    <property type="entry name" value="TM_ABC_iron-siderophores_like"/>
    <property type="match status" value="1"/>
</dbReference>
<evidence type="ECO:0000256" key="3">
    <source>
        <dbReference type="ARBA" id="ARBA00022448"/>
    </source>
</evidence>
<keyword evidence="10" id="KW-1185">Reference proteome</keyword>
<dbReference type="GO" id="GO:0005886">
    <property type="term" value="C:plasma membrane"/>
    <property type="evidence" value="ECO:0007669"/>
    <property type="project" value="UniProtKB-SubCell"/>
</dbReference>
<evidence type="ECO:0000256" key="5">
    <source>
        <dbReference type="ARBA" id="ARBA00022692"/>
    </source>
</evidence>
<evidence type="ECO:0000256" key="7">
    <source>
        <dbReference type="ARBA" id="ARBA00023136"/>
    </source>
</evidence>
<comment type="subcellular location">
    <subcellularLocation>
        <location evidence="1">Cell membrane</location>
        <topology evidence="1">Multi-pass membrane protein</topology>
    </subcellularLocation>
</comment>
<evidence type="ECO:0000256" key="1">
    <source>
        <dbReference type="ARBA" id="ARBA00004651"/>
    </source>
</evidence>
<feature type="transmembrane region" description="Helical" evidence="8">
    <location>
        <begin position="207"/>
        <end position="224"/>
    </location>
</feature>
<dbReference type="Pfam" id="PF01032">
    <property type="entry name" value="FecCD"/>
    <property type="match status" value="1"/>
</dbReference>
<gene>
    <name evidence="9" type="ORF">E4663_17125</name>
</gene>
<proteinExistence type="inferred from homology"/>
<keyword evidence="4" id="KW-1003">Cell membrane</keyword>
<feature type="transmembrane region" description="Helical" evidence="8">
    <location>
        <begin position="161"/>
        <end position="184"/>
    </location>
</feature>
<evidence type="ECO:0000313" key="10">
    <source>
        <dbReference type="Proteomes" id="UP000297982"/>
    </source>
</evidence>
<dbReference type="AlphaFoldDB" id="A0A4Z0GW56"/>
<evidence type="ECO:0000256" key="6">
    <source>
        <dbReference type="ARBA" id="ARBA00022989"/>
    </source>
</evidence>
<feature type="transmembrane region" description="Helical" evidence="8">
    <location>
        <begin position="316"/>
        <end position="337"/>
    </location>
</feature>
<feature type="transmembrane region" description="Helical" evidence="8">
    <location>
        <begin position="251"/>
        <end position="278"/>
    </location>
</feature>
<comment type="similarity">
    <text evidence="2">Belongs to the binding-protein-dependent transport system permease family. FecCD subfamily.</text>
</comment>
<keyword evidence="6 8" id="KW-1133">Transmembrane helix</keyword>
<evidence type="ECO:0000313" key="9">
    <source>
        <dbReference type="EMBL" id="TGB01200.1"/>
    </source>
</evidence>
<feature type="transmembrane region" description="Helical" evidence="8">
    <location>
        <begin position="129"/>
        <end position="149"/>
    </location>
</feature>
<evidence type="ECO:0000256" key="8">
    <source>
        <dbReference type="SAM" id="Phobius"/>
    </source>
</evidence>
<dbReference type="Gene3D" id="1.10.3470.10">
    <property type="entry name" value="ABC transporter involved in vitamin B12 uptake, BtuC"/>
    <property type="match status" value="1"/>
</dbReference>
<reference evidence="9 10" key="1">
    <citation type="journal article" date="2003" name="Int. J. Syst. Evol. Microbiol.">
        <title>Halobacillus salinus sp. nov., isolated from a salt lake on the coast of the East Sea in Korea.</title>
        <authorList>
            <person name="Yoon J.H."/>
            <person name="Kang K.H."/>
            <person name="Park Y.H."/>
        </authorList>
    </citation>
    <scope>NUCLEOTIDE SEQUENCE [LARGE SCALE GENOMIC DNA]</scope>
    <source>
        <strain evidence="9 10">HSL-3</strain>
    </source>
</reference>
<name>A0A4Z0GW56_9BACI</name>
<keyword evidence="3" id="KW-0813">Transport</keyword>
<feature type="transmembrane region" description="Helical" evidence="8">
    <location>
        <begin position="284"/>
        <end position="304"/>
    </location>
</feature>
<feature type="transmembrane region" description="Helical" evidence="8">
    <location>
        <begin position="104"/>
        <end position="123"/>
    </location>
</feature>
<protein>
    <submittedName>
        <fullName evidence="9">Iron ABC transporter permease</fullName>
    </submittedName>
</protein>
<dbReference type="InterPro" id="IPR037294">
    <property type="entry name" value="ABC_BtuC-like"/>
</dbReference>
<dbReference type="GO" id="GO:0022857">
    <property type="term" value="F:transmembrane transporter activity"/>
    <property type="evidence" value="ECO:0007669"/>
    <property type="project" value="InterPro"/>
</dbReference>
<dbReference type="GO" id="GO:0033214">
    <property type="term" value="P:siderophore-iron import into cell"/>
    <property type="evidence" value="ECO:0007669"/>
    <property type="project" value="TreeGrafter"/>
</dbReference>
<dbReference type="SUPFAM" id="SSF81345">
    <property type="entry name" value="ABC transporter involved in vitamin B12 uptake, BtuC"/>
    <property type="match status" value="1"/>
</dbReference>
<dbReference type="PANTHER" id="PTHR30472">
    <property type="entry name" value="FERRIC ENTEROBACTIN TRANSPORT SYSTEM PERMEASE PROTEIN"/>
    <property type="match status" value="1"/>
</dbReference>
<dbReference type="STRING" id="192814.GCA_900166575_02673"/>
<dbReference type="PANTHER" id="PTHR30472:SF24">
    <property type="entry name" value="FERRIC ENTEROBACTIN TRANSPORT SYSTEM PERMEASE PROTEIN FEPG"/>
    <property type="match status" value="1"/>
</dbReference>
<evidence type="ECO:0000256" key="4">
    <source>
        <dbReference type="ARBA" id="ARBA00022475"/>
    </source>
</evidence>
<dbReference type="InterPro" id="IPR000522">
    <property type="entry name" value="ABC_transptr_permease_BtuC"/>
</dbReference>
<accession>A0A4Z0GW56</accession>
<keyword evidence="7 8" id="KW-0472">Membrane</keyword>
<comment type="caution">
    <text evidence="9">The sequence shown here is derived from an EMBL/GenBank/DDBJ whole genome shotgun (WGS) entry which is preliminary data.</text>
</comment>
<organism evidence="9 10">
    <name type="scientific">Halobacillus salinus</name>
    <dbReference type="NCBI Taxonomy" id="192814"/>
    <lineage>
        <taxon>Bacteria</taxon>
        <taxon>Bacillati</taxon>
        <taxon>Bacillota</taxon>
        <taxon>Bacilli</taxon>
        <taxon>Bacillales</taxon>
        <taxon>Bacillaceae</taxon>
        <taxon>Halobacillus</taxon>
    </lineage>
</organism>
<feature type="transmembrane region" description="Helical" evidence="8">
    <location>
        <begin position="75"/>
        <end position="92"/>
    </location>
</feature>
<feature type="transmembrane region" description="Helical" evidence="8">
    <location>
        <begin position="20"/>
        <end position="41"/>
    </location>
</feature>
<evidence type="ECO:0000256" key="2">
    <source>
        <dbReference type="ARBA" id="ARBA00007935"/>
    </source>
</evidence>
<sequence length="345" mass="36461">MTTQTVEFILSGRTQRKRRWYTVTGILAALAFVLMWAMLLLGNTIYPVQDVIRVLFGEQVSGASFTVGTLRLPRMLSGVLAGFAFGIAGNTFQTMLRNPLANPNVIGITSGSSAAAVFCIIILQASNSVVSIAAIIGGLVSVLCLYFLSRSKGKSFSIGRVILVGIGLQAMLNAVVSYLLLIGAEQDIPAAIRWLSGSLNGIQMEEITPMFLIVLICSPILIVLGKQLSILELGEQAATSLGVRTDQVRMALVLSAVGMIALATATTGPIAFVAFLSGPIAKRLVGAGMSNVIPSGLVGINLVLASDLIGQFAFDVRYPVGVITGIIGAPYLIYLLIRMNRKGDL</sequence>
<dbReference type="Proteomes" id="UP000297982">
    <property type="component" value="Unassembled WGS sequence"/>
</dbReference>
<dbReference type="RefSeq" id="WP_135328543.1">
    <property type="nucleotide sequence ID" value="NZ_SRJC01000007.1"/>
</dbReference>